<dbReference type="PANTHER" id="PTHR43775">
    <property type="entry name" value="FATTY ACID SYNTHASE"/>
    <property type="match status" value="1"/>
</dbReference>
<dbReference type="Proteomes" id="UP001064632">
    <property type="component" value="Chromosome"/>
</dbReference>
<dbReference type="InterPro" id="IPR049900">
    <property type="entry name" value="PKS_mFAS_DH"/>
</dbReference>
<protein>
    <submittedName>
        <fullName evidence="5">Polyketide synthase dehydratase domain-containing protein</fullName>
    </submittedName>
</protein>
<dbReference type="PANTHER" id="PTHR43775:SF37">
    <property type="entry name" value="SI:DKEY-61P9.11"/>
    <property type="match status" value="1"/>
</dbReference>
<dbReference type="InterPro" id="IPR050091">
    <property type="entry name" value="PKS_NRPS_Biosynth_Enz"/>
</dbReference>
<feature type="region of interest" description="N-terminal hotdog fold" evidence="3">
    <location>
        <begin position="41"/>
        <end position="169"/>
    </location>
</feature>
<keyword evidence="1" id="KW-0596">Phosphopantetheine</keyword>
<feature type="active site" description="Proton acceptor; for dehydratase activity" evidence="3">
    <location>
        <position position="70"/>
    </location>
</feature>
<reference evidence="5" key="1">
    <citation type="submission" date="2022-09" db="EMBL/GenBank/DDBJ databases">
        <title>Tahibacter sp. nov., isolated from a fresh water.</title>
        <authorList>
            <person name="Baek J.H."/>
            <person name="Lee J.K."/>
            <person name="Kim J.M."/>
            <person name="Jeon C.O."/>
        </authorList>
    </citation>
    <scope>NUCLEOTIDE SEQUENCE</scope>
    <source>
        <strain evidence="5">W38</strain>
    </source>
</reference>
<keyword evidence="2" id="KW-0597">Phosphoprotein</keyword>
<feature type="region of interest" description="C-terminal hotdog fold" evidence="3">
    <location>
        <begin position="183"/>
        <end position="329"/>
    </location>
</feature>
<dbReference type="Pfam" id="PF14765">
    <property type="entry name" value="PS-DH"/>
    <property type="match status" value="1"/>
</dbReference>
<evidence type="ECO:0000256" key="1">
    <source>
        <dbReference type="ARBA" id="ARBA00022450"/>
    </source>
</evidence>
<dbReference type="Gene3D" id="3.10.129.110">
    <property type="entry name" value="Polyketide synthase dehydratase"/>
    <property type="match status" value="1"/>
</dbReference>
<evidence type="ECO:0000259" key="4">
    <source>
        <dbReference type="PROSITE" id="PS52019"/>
    </source>
</evidence>
<keyword evidence="6" id="KW-1185">Reference proteome</keyword>
<sequence>MIKFIEYLLKDVGSNAVAEADVLHLLQELSGSRQAESDRLHPLLHRHASTPSALRFTSSLSHDDPLVAGHVLNGNPVLPGVAYLEMARAAWSRLAALTVDVASSTLVLRNVVWTRPLVLAKRRDICIELSVDSSGVADFSVYATGDASAGLSNLPVFAQGSVSYQPRVHCETRNVDELRRRCDVAVDVDECYAAFESMGLAYGPAYRSLRNVHVGSDPAGKAYVLARLRLAQQHCADAAQCGLSPDFLDSALQACIGLSLAELRAKGAILARWIPRYRLPLTRWKCSGLPANPVGPMSGHHRRAVTSEGQGCESWISTSATTGVMSWCG</sequence>
<proteinExistence type="predicted"/>
<feature type="domain" description="PKS/mFAS DH" evidence="4">
    <location>
        <begin position="41"/>
        <end position="329"/>
    </location>
</feature>
<dbReference type="InterPro" id="IPR042104">
    <property type="entry name" value="PKS_dehydratase_sf"/>
</dbReference>
<dbReference type="InterPro" id="IPR049551">
    <property type="entry name" value="PKS_DH_C"/>
</dbReference>
<dbReference type="InterPro" id="IPR049552">
    <property type="entry name" value="PKS_DH_N"/>
</dbReference>
<evidence type="ECO:0000313" key="6">
    <source>
        <dbReference type="Proteomes" id="UP001064632"/>
    </source>
</evidence>
<dbReference type="PROSITE" id="PS52019">
    <property type="entry name" value="PKS_MFAS_DH"/>
    <property type="match status" value="1"/>
</dbReference>
<gene>
    <name evidence="5" type="ORF">N4264_14315</name>
</gene>
<accession>A0ABY6B7F6</accession>
<dbReference type="InterPro" id="IPR020807">
    <property type="entry name" value="PKS_DH"/>
</dbReference>
<name>A0ABY6B7F6_9GAMM</name>
<evidence type="ECO:0000256" key="2">
    <source>
        <dbReference type="ARBA" id="ARBA00022553"/>
    </source>
</evidence>
<dbReference type="SMART" id="SM00826">
    <property type="entry name" value="PKS_DH"/>
    <property type="match status" value="1"/>
</dbReference>
<organism evidence="5 6">
    <name type="scientific">Tahibacter amnicola</name>
    <dbReference type="NCBI Taxonomy" id="2976241"/>
    <lineage>
        <taxon>Bacteria</taxon>
        <taxon>Pseudomonadati</taxon>
        <taxon>Pseudomonadota</taxon>
        <taxon>Gammaproteobacteria</taxon>
        <taxon>Lysobacterales</taxon>
        <taxon>Rhodanobacteraceae</taxon>
        <taxon>Tahibacter</taxon>
    </lineage>
</organism>
<evidence type="ECO:0000313" key="5">
    <source>
        <dbReference type="EMBL" id="UXI65929.1"/>
    </source>
</evidence>
<dbReference type="Pfam" id="PF21089">
    <property type="entry name" value="PKS_DH_N"/>
    <property type="match status" value="1"/>
</dbReference>
<dbReference type="EMBL" id="CP104694">
    <property type="protein sequence ID" value="UXI65929.1"/>
    <property type="molecule type" value="Genomic_DNA"/>
</dbReference>
<evidence type="ECO:0000256" key="3">
    <source>
        <dbReference type="PROSITE-ProRule" id="PRU01363"/>
    </source>
</evidence>
<feature type="active site" description="Proton donor; for dehydratase activity" evidence="3">
    <location>
        <position position="249"/>
    </location>
</feature>